<evidence type="ECO:0000256" key="1">
    <source>
        <dbReference type="ARBA" id="ARBA00009405"/>
    </source>
</evidence>
<name>A0A9D2AYH0_9SPHI</name>
<keyword evidence="3 5" id="KW-0456">Lyase</keyword>
<reference evidence="5" key="1">
    <citation type="journal article" date="2021" name="PeerJ">
        <title>Extensive microbial diversity within the chicken gut microbiome revealed by metagenomics and culture.</title>
        <authorList>
            <person name="Gilroy R."/>
            <person name="Ravi A."/>
            <person name="Getino M."/>
            <person name="Pursley I."/>
            <person name="Horton D.L."/>
            <person name="Alikhan N.F."/>
            <person name="Baker D."/>
            <person name="Gharbi K."/>
            <person name="Hall N."/>
            <person name="Watson M."/>
            <person name="Adriaenssens E.M."/>
            <person name="Foster-Nyarko E."/>
            <person name="Jarju S."/>
            <person name="Secka A."/>
            <person name="Antonio M."/>
            <person name="Oren A."/>
            <person name="Chaudhuri R.R."/>
            <person name="La Ragione R."/>
            <person name="Hildebrand F."/>
            <person name="Pallen M.J."/>
        </authorList>
    </citation>
    <scope>NUCLEOTIDE SEQUENCE</scope>
    <source>
        <strain evidence="5">1719</strain>
    </source>
</reference>
<evidence type="ECO:0000259" key="4">
    <source>
        <dbReference type="PROSITE" id="PS50991"/>
    </source>
</evidence>
<dbReference type="InterPro" id="IPR013785">
    <property type="entry name" value="Aldolase_TIM"/>
</dbReference>
<keyword evidence="2" id="KW-0479">Metal-binding</keyword>
<dbReference type="PANTHER" id="PTHR42738:SF7">
    <property type="entry name" value="HYDROXYMETHYLGLUTARYL-COA LYASE"/>
    <property type="match status" value="1"/>
</dbReference>
<dbReference type="GO" id="GO:0004419">
    <property type="term" value="F:hydroxymethylglutaryl-CoA lyase activity"/>
    <property type="evidence" value="ECO:0007669"/>
    <property type="project" value="TreeGrafter"/>
</dbReference>
<comment type="similarity">
    <text evidence="1">Belongs to the HMG-CoA lyase family.</text>
</comment>
<dbReference type="InterPro" id="IPR000891">
    <property type="entry name" value="PYR_CT"/>
</dbReference>
<dbReference type="Proteomes" id="UP000824156">
    <property type="component" value="Unassembled WGS sequence"/>
</dbReference>
<dbReference type="PANTHER" id="PTHR42738">
    <property type="entry name" value="HYDROXYMETHYLGLUTARYL-COA LYASE"/>
    <property type="match status" value="1"/>
</dbReference>
<dbReference type="GO" id="GO:0006552">
    <property type="term" value="P:L-leucine catabolic process"/>
    <property type="evidence" value="ECO:0007669"/>
    <property type="project" value="TreeGrafter"/>
</dbReference>
<evidence type="ECO:0000313" key="6">
    <source>
        <dbReference type="Proteomes" id="UP000824156"/>
    </source>
</evidence>
<dbReference type="AlphaFoldDB" id="A0A9D2AYH0"/>
<evidence type="ECO:0000256" key="3">
    <source>
        <dbReference type="ARBA" id="ARBA00023239"/>
    </source>
</evidence>
<proteinExistence type="inferred from homology"/>
<dbReference type="GO" id="GO:0046872">
    <property type="term" value="F:metal ion binding"/>
    <property type="evidence" value="ECO:0007669"/>
    <property type="project" value="UniProtKB-KW"/>
</dbReference>
<reference evidence="5" key="2">
    <citation type="submission" date="2021-04" db="EMBL/GenBank/DDBJ databases">
        <authorList>
            <person name="Gilroy R."/>
        </authorList>
    </citation>
    <scope>NUCLEOTIDE SEQUENCE</scope>
    <source>
        <strain evidence="5">1719</strain>
    </source>
</reference>
<feature type="domain" description="Pyruvate carboxyltransferase" evidence="4">
    <location>
        <begin position="6"/>
        <end position="273"/>
    </location>
</feature>
<protein>
    <submittedName>
        <fullName evidence="5">Hydroxymethylglutaryl-CoA lyase</fullName>
    </submittedName>
</protein>
<dbReference type="GO" id="GO:0046951">
    <property type="term" value="P:ketone body biosynthetic process"/>
    <property type="evidence" value="ECO:0007669"/>
    <property type="project" value="TreeGrafter"/>
</dbReference>
<organism evidence="5 6">
    <name type="scientific">Candidatus Sphingobacterium stercoripullorum</name>
    <dbReference type="NCBI Taxonomy" id="2838759"/>
    <lineage>
        <taxon>Bacteria</taxon>
        <taxon>Pseudomonadati</taxon>
        <taxon>Bacteroidota</taxon>
        <taxon>Sphingobacteriia</taxon>
        <taxon>Sphingobacteriales</taxon>
        <taxon>Sphingobacteriaceae</taxon>
        <taxon>Sphingobacterium</taxon>
    </lineage>
</organism>
<sequence length="280" mass="31050">MYSKKNIYLTDCPRDAWQALSQFVPTEEKARHINFLIESGAFQCIDFGSFVSHKAVPQMKDTAQVVDLLENDAQVELLAIVANTRGASDGVKFSKINTLGYPFSISETFQLKNTKKNIADSLRTVQEIIEVCDKGGKNLRIYLSMAFGNPFGDAWSEQRVVDWIGKLLEIGVKDIALADTTSEAKPKIIASLFESIHADFPNENFGVHLHSSPLESAEKIQAALNAGCKRFEGALLGFGGCPFAKDELVGNIPSEELLEKFNRADKNTIQELINSFRRTI</sequence>
<dbReference type="EMBL" id="DXEZ01000212">
    <property type="protein sequence ID" value="HIX54877.1"/>
    <property type="molecule type" value="Genomic_DNA"/>
</dbReference>
<dbReference type="PROSITE" id="PS50991">
    <property type="entry name" value="PYR_CT"/>
    <property type="match status" value="1"/>
</dbReference>
<evidence type="ECO:0000256" key="2">
    <source>
        <dbReference type="ARBA" id="ARBA00022723"/>
    </source>
</evidence>
<accession>A0A9D2AYH0</accession>
<dbReference type="Pfam" id="PF00682">
    <property type="entry name" value="HMGL-like"/>
    <property type="match status" value="1"/>
</dbReference>
<evidence type="ECO:0000313" key="5">
    <source>
        <dbReference type="EMBL" id="HIX54877.1"/>
    </source>
</evidence>
<dbReference type="SUPFAM" id="SSF51569">
    <property type="entry name" value="Aldolase"/>
    <property type="match status" value="1"/>
</dbReference>
<comment type="caution">
    <text evidence="5">The sequence shown here is derived from an EMBL/GenBank/DDBJ whole genome shotgun (WGS) entry which is preliminary data.</text>
</comment>
<dbReference type="InterPro" id="IPR043594">
    <property type="entry name" value="HMGL"/>
</dbReference>
<gene>
    <name evidence="5" type="ORF">H9853_07615</name>
</gene>
<dbReference type="Gene3D" id="3.20.20.70">
    <property type="entry name" value="Aldolase class I"/>
    <property type="match status" value="1"/>
</dbReference>